<keyword evidence="10 19" id="KW-0812">Transmembrane</keyword>
<comment type="cofactor">
    <cofactor evidence="1 19">
        <name>Mg(2+)</name>
        <dbReference type="ChEBI" id="CHEBI:18420"/>
    </cofactor>
</comment>
<dbReference type="Pfam" id="PF02654">
    <property type="entry name" value="CobS"/>
    <property type="match status" value="1"/>
</dbReference>
<evidence type="ECO:0000256" key="13">
    <source>
        <dbReference type="ARBA" id="ARBA00023136"/>
    </source>
</evidence>
<dbReference type="PANTHER" id="PTHR34148">
    <property type="entry name" value="ADENOSYLCOBINAMIDE-GDP RIBAZOLETRANSFERASE"/>
    <property type="match status" value="1"/>
</dbReference>
<gene>
    <name evidence="19" type="primary">cobS</name>
    <name evidence="20" type="ORF">SAMN05518684_104177</name>
</gene>
<keyword evidence="7 19" id="KW-1003">Cell membrane</keyword>
<keyword evidence="12 19" id="KW-1133">Transmembrane helix</keyword>
<evidence type="ECO:0000256" key="9">
    <source>
        <dbReference type="ARBA" id="ARBA00022679"/>
    </source>
</evidence>
<proteinExistence type="inferred from homology"/>
<comment type="catalytic activity">
    <reaction evidence="17 19">
        <text>alpha-ribazole + adenosylcob(III)inamide-GDP = adenosylcob(III)alamin + GMP + H(+)</text>
        <dbReference type="Rhea" id="RHEA:16049"/>
        <dbReference type="ChEBI" id="CHEBI:10329"/>
        <dbReference type="ChEBI" id="CHEBI:15378"/>
        <dbReference type="ChEBI" id="CHEBI:18408"/>
        <dbReference type="ChEBI" id="CHEBI:58115"/>
        <dbReference type="ChEBI" id="CHEBI:60487"/>
        <dbReference type="EC" id="2.7.8.26"/>
    </reaction>
</comment>
<dbReference type="GO" id="GO:0008818">
    <property type="term" value="F:cobalamin 5'-phosphate synthase activity"/>
    <property type="evidence" value="ECO:0007669"/>
    <property type="project" value="UniProtKB-UniRule"/>
</dbReference>
<keyword evidence="9 19" id="KW-0808">Transferase</keyword>
<name>A0A1H9SE30_9BACI</name>
<dbReference type="OrthoDB" id="9794626at2"/>
<dbReference type="EMBL" id="FOGT01000004">
    <property type="protein sequence ID" value="SER83300.1"/>
    <property type="molecule type" value="Genomic_DNA"/>
</dbReference>
<dbReference type="GO" id="GO:0005886">
    <property type="term" value="C:plasma membrane"/>
    <property type="evidence" value="ECO:0007669"/>
    <property type="project" value="UniProtKB-SubCell"/>
</dbReference>
<evidence type="ECO:0000256" key="18">
    <source>
        <dbReference type="ARBA" id="ARBA00049504"/>
    </source>
</evidence>
<accession>A0A1H9SE30</accession>
<reference evidence="21" key="1">
    <citation type="submission" date="2016-10" db="EMBL/GenBank/DDBJ databases">
        <authorList>
            <person name="Varghese N."/>
            <person name="Submissions S."/>
        </authorList>
    </citation>
    <scope>NUCLEOTIDE SEQUENCE [LARGE SCALE GENOMIC DNA]</scope>
    <source>
        <strain evidence="21">S9</strain>
    </source>
</reference>
<dbReference type="PANTHER" id="PTHR34148:SF1">
    <property type="entry name" value="ADENOSYLCOBINAMIDE-GDP RIBAZOLETRANSFERASE"/>
    <property type="match status" value="1"/>
</dbReference>
<comment type="subcellular location">
    <subcellularLocation>
        <location evidence="2 19">Cell membrane</location>
        <topology evidence="2 19">Multi-pass membrane protein</topology>
    </subcellularLocation>
</comment>
<evidence type="ECO:0000256" key="15">
    <source>
        <dbReference type="ARBA" id="ARBA00032605"/>
    </source>
</evidence>
<keyword evidence="8 19" id="KW-0169">Cobalamin biosynthesis</keyword>
<evidence type="ECO:0000256" key="5">
    <source>
        <dbReference type="ARBA" id="ARBA00013200"/>
    </source>
</evidence>
<evidence type="ECO:0000256" key="11">
    <source>
        <dbReference type="ARBA" id="ARBA00022842"/>
    </source>
</evidence>
<comment type="pathway">
    <text evidence="3 19">Cofactor biosynthesis; adenosylcobalamin biosynthesis; adenosylcobalamin from cob(II)yrinate a,c-diamide: step 7/7.</text>
</comment>
<evidence type="ECO:0000256" key="10">
    <source>
        <dbReference type="ARBA" id="ARBA00022692"/>
    </source>
</evidence>
<comment type="catalytic activity">
    <reaction evidence="18 19">
        <text>alpha-ribazole 5'-phosphate + adenosylcob(III)inamide-GDP = adenosylcob(III)alamin 5'-phosphate + GMP + H(+)</text>
        <dbReference type="Rhea" id="RHEA:23560"/>
        <dbReference type="ChEBI" id="CHEBI:15378"/>
        <dbReference type="ChEBI" id="CHEBI:57918"/>
        <dbReference type="ChEBI" id="CHEBI:58115"/>
        <dbReference type="ChEBI" id="CHEBI:60487"/>
        <dbReference type="ChEBI" id="CHEBI:60493"/>
        <dbReference type="EC" id="2.7.8.26"/>
    </reaction>
</comment>
<evidence type="ECO:0000313" key="21">
    <source>
        <dbReference type="Proteomes" id="UP000198571"/>
    </source>
</evidence>
<dbReference type="GO" id="GO:0009236">
    <property type="term" value="P:cobalamin biosynthetic process"/>
    <property type="evidence" value="ECO:0007669"/>
    <property type="project" value="UniProtKB-UniRule"/>
</dbReference>
<dbReference type="AlphaFoldDB" id="A0A1H9SE30"/>
<dbReference type="GO" id="GO:0051073">
    <property type="term" value="F:adenosylcobinamide-GDP ribazoletransferase activity"/>
    <property type="evidence" value="ECO:0007669"/>
    <property type="project" value="UniProtKB-UniRule"/>
</dbReference>
<evidence type="ECO:0000256" key="3">
    <source>
        <dbReference type="ARBA" id="ARBA00004663"/>
    </source>
</evidence>
<dbReference type="RefSeq" id="WP_093048980.1">
    <property type="nucleotide sequence ID" value="NZ_FOGT01000004.1"/>
</dbReference>
<evidence type="ECO:0000256" key="8">
    <source>
        <dbReference type="ARBA" id="ARBA00022573"/>
    </source>
</evidence>
<dbReference type="Proteomes" id="UP000198571">
    <property type="component" value="Unassembled WGS sequence"/>
</dbReference>
<dbReference type="STRING" id="1601833.SAMN05518684_104177"/>
<evidence type="ECO:0000256" key="16">
    <source>
        <dbReference type="ARBA" id="ARBA00032853"/>
    </source>
</evidence>
<feature type="transmembrane region" description="Helical" evidence="19">
    <location>
        <begin position="140"/>
        <end position="164"/>
    </location>
</feature>
<keyword evidence="13 19" id="KW-0472">Membrane</keyword>
<evidence type="ECO:0000256" key="17">
    <source>
        <dbReference type="ARBA" id="ARBA00048623"/>
    </source>
</evidence>
<evidence type="ECO:0000256" key="2">
    <source>
        <dbReference type="ARBA" id="ARBA00004651"/>
    </source>
</evidence>
<dbReference type="HAMAP" id="MF_00719">
    <property type="entry name" value="CobS"/>
    <property type="match status" value="1"/>
</dbReference>
<feature type="transmembrane region" description="Helical" evidence="19">
    <location>
        <begin position="184"/>
        <end position="217"/>
    </location>
</feature>
<feature type="transmembrane region" description="Helical" evidence="19">
    <location>
        <begin position="33"/>
        <end position="52"/>
    </location>
</feature>
<feature type="transmembrane region" description="Helical" evidence="19">
    <location>
        <begin position="110"/>
        <end position="133"/>
    </location>
</feature>
<dbReference type="InterPro" id="IPR003805">
    <property type="entry name" value="CobS"/>
</dbReference>
<comment type="similarity">
    <text evidence="4 19">Belongs to the CobS family.</text>
</comment>
<evidence type="ECO:0000256" key="6">
    <source>
        <dbReference type="ARBA" id="ARBA00015850"/>
    </source>
</evidence>
<evidence type="ECO:0000256" key="14">
    <source>
        <dbReference type="ARBA" id="ARBA00025228"/>
    </source>
</evidence>
<sequence>MKNPVYGFLLAVQFLTRIPVPVECPWTPETSRWAIRCYPLVGIAAGGILLGLSWGLSPFLPAEMMALMIVTLWVWLTGGLHLDGVMDVADAAGSNAPLKKKWEIMKDPHVGSFGIVALFFLLGWKTMLVYMLIGAVPAGSLLFLVMIPALARFVAACLLILLPAAKKEGLAWHWKQNTGPADLLAAFLPAAVLVFFLPEYWVILPVFAAGIGLYGWWTVRTFKGINGDLTGTAIEGGELWGLLLVWIFTSFVTG</sequence>
<dbReference type="UniPathway" id="UPA00148">
    <property type="reaction ID" value="UER00238"/>
</dbReference>
<evidence type="ECO:0000256" key="4">
    <source>
        <dbReference type="ARBA" id="ARBA00010561"/>
    </source>
</evidence>
<evidence type="ECO:0000256" key="12">
    <source>
        <dbReference type="ARBA" id="ARBA00022989"/>
    </source>
</evidence>
<evidence type="ECO:0000256" key="1">
    <source>
        <dbReference type="ARBA" id="ARBA00001946"/>
    </source>
</evidence>
<keyword evidence="21" id="KW-1185">Reference proteome</keyword>
<organism evidence="20 21">
    <name type="scientific">Salipaludibacillus aurantiacus</name>
    <dbReference type="NCBI Taxonomy" id="1601833"/>
    <lineage>
        <taxon>Bacteria</taxon>
        <taxon>Bacillati</taxon>
        <taxon>Bacillota</taxon>
        <taxon>Bacilli</taxon>
        <taxon>Bacillales</taxon>
        <taxon>Bacillaceae</taxon>
    </lineage>
</organism>
<evidence type="ECO:0000313" key="20">
    <source>
        <dbReference type="EMBL" id="SER83300.1"/>
    </source>
</evidence>
<evidence type="ECO:0000256" key="19">
    <source>
        <dbReference type="HAMAP-Rule" id="MF_00719"/>
    </source>
</evidence>
<evidence type="ECO:0000256" key="7">
    <source>
        <dbReference type="ARBA" id="ARBA00022475"/>
    </source>
</evidence>
<protein>
    <recommendedName>
        <fullName evidence="6 19">Adenosylcobinamide-GDP ribazoletransferase</fullName>
        <ecNumber evidence="5 19">2.7.8.26</ecNumber>
    </recommendedName>
    <alternativeName>
        <fullName evidence="16 19">Cobalamin synthase</fullName>
    </alternativeName>
    <alternativeName>
        <fullName evidence="15 19">Cobalamin-5'-phosphate synthase</fullName>
    </alternativeName>
</protein>
<comment type="function">
    <text evidence="14 19">Joins adenosylcobinamide-GDP and alpha-ribazole to generate adenosylcobalamin (Ado-cobalamin). Also synthesizes adenosylcobalamin 5'-phosphate from adenosylcobinamide-GDP and alpha-ribazole 5'-phosphate.</text>
</comment>
<dbReference type="EC" id="2.7.8.26" evidence="5 19"/>
<keyword evidence="11 19" id="KW-0460">Magnesium</keyword>